<evidence type="ECO:0000313" key="2">
    <source>
        <dbReference type="EMBL" id="SVE28802.1"/>
    </source>
</evidence>
<sequence length="28" mass="3153">MNKKTNLSVTFVIIPSIILPSSIFIFDN</sequence>
<dbReference type="AlphaFoldDB" id="A0A383C9C6"/>
<keyword evidence="1" id="KW-0472">Membrane</keyword>
<keyword evidence="1" id="KW-0812">Transmembrane</keyword>
<gene>
    <name evidence="2" type="ORF">METZ01_LOCUS481656</name>
</gene>
<feature type="transmembrane region" description="Helical" evidence="1">
    <location>
        <begin position="7"/>
        <end position="26"/>
    </location>
</feature>
<evidence type="ECO:0000256" key="1">
    <source>
        <dbReference type="SAM" id="Phobius"/>
    </source>
</evidence>
<organism evidence="2">
    <name type="scientific">marine metagenome</name>
    <dbReference type="NCBI Taxonomy" id="408172"/>
    <lineage>
        <taxon>unclassified sequences</taxon>
        <taxon>metagenomes</taxon>
        <taxon>ecological metagenomes</taxon>
    </lineage>
</organism>
<name>A0A383C9C6_9ZZZZ</name>
<reference evidence="2" key="1">
    <citation type="submission" date="2018-05" db="EMBL/GenBank/DDBJ databases">
        <authorList>
            <person name="Lanie J.A."/>
            <person name="Ng W.-L."/>
            <person name="Kazmierczak K.M."/>
            <person name="Andrzejewski T.M."/>
            <person name="Davidsen T.M."/>
            <person name="Wayne K.J."/>
            <person name="Tettelin H."/>
            <person name="Glass J.I."/>
            <person name="Rusch D."/>
            <person name="Podicherti R."/>
            <person name="Tsui H.-C.T."/>
            <person name="Winkler M.E."/>
        </authorList>
    </citation>
    <scope>NUCLEOTIDE SEQUENCE</scope>
</reference>
<keyword evidence="1" id="KW-1133">Transmembrane helix</keyword>
<dbReference type="EMBL" id="UINC01206939">
    <property type="protein sequence ID" value="SVE28802.1"/>
    <property type="molecule type" value="Genomic_DNA"/>
</dbReference>
<protein>
    <submittedName>
        <fullName evidence="2">Uncharacterized protein</fullName>
    </submittedName>
</protein>
<proteinExistence type="predicted"/>
<accession>A0A383C9C6</accession>